<evidence type="ECO:0000313" key="2">
    <source>
        <dbReference type="Proteomes" id="UP000015920"/>
    </source>
</evidence>
<gene>
    <name evidence="1" type="ORF">HPSA20_1425</name>
</gene>
<dbReference type="HOGENOM" id="CLU_3234540_0_0_7"/>
<dbReference type="EMBL" id="CP006691">
    <property type="protein sequence ID" value="AGT74636.1"/>
    <property type="molecule type" value="Genomic_DNA"/>
</dbReference>
<organism evidence="1 2">
    <name type="scientific">Helicobacter pylori SouthAfrica20</name>
    <dbReference type="NCBI Taxonomy" id="1352356"/>
    <lineage>
        <taxon>Bacteria</taxon>
        <taxon>Pseudomonadati</taxon>
        <taxon>Campylobacterota</taxon>
        <taxon>Epsilonproteobacteria</taxon>
        <taxon>Campylobacterales</taxon>
        <taxon>Helicobacteraceae</taxon>
        <taxon>Helicobacter</taxon>
    </lineage>
</organism>
<name>T1UB71_HELPX</name>
<accession>T1UB71</accession>
<proteinExistence type="predicted"/>
<protein>
    <submittedName>
        <fullName evidence="1">Uncharacterized protein</fullName>
    </submittedName>
</protein>
<dbReference type="Proteomes" id="UP000015920">
    <property type="component" value="Chromosome"/>
</dbReference>
<reference evidence="1 2" key="1">
    <citation type="journal article" date="2013" name="Genome Announc.">
        <title>Genome Sequences of Three hpAfrica2 Strains of Helicobacter pylori.</title>
        <authorList>
            <person name="Duncan S.S."/>
            <person name="Bertoli M.T."/>
            <person name="Kersulyte D."/>
            <person name="Valk P.L."/>
            <person name="Tamma S."/>
            <person name="Segal I."/>
            <person name="McClain M.S."/>
            <person name="Cover T.L."/>
            <person name="Berg D.E."/>
        </authorList>
    </citation>
    <scope>NUCLEOTIDE SEQUENCE [LARGE SCALE GENOMIC DNA]</scope>
    <source>
        <strain evidence="1">SouthAfrica20</strain>
    </source>
</reference>
<dbReference type="KEGG" id="hpys:HPSA20_1425"/>
<sequence>MTKGCILSSISVFILLFYSVLAMNETSSFRRVYGKNQVEAQSL</sequence>
<dbReference type="AlphaFoldDB" id="T1UB71"/>
<evidence type="ECO:0000313" key="1">
    <source>
        <dbReference type="EMBL" id="AGT74636.1"/>
    </source>
</evidence>